<evidence type="ECO:0000256" key="6">
    <source>
        <dbReference type="SAM" id="MobiDB-lite"/>
    </source>
</evidence>
<dbReference type="EnsemblMetazoa" id="PHUM476170-RA">
    <property type="protein sequence ID" value="PHUM476170-PA"/>
    <property type="gene ID" value="PHUM476170"/>
</dbReference>
<keyword evidence="4" id="KW-0206">Cytoskeleton</keyword>
<dbReference type="PANTHER" id="PTHR15012:SF32">
    <property type="entry name" value="PROTEIN SHROOM"/>
    <property type="match status" value="1"/>
</dbReference>
<feature type="coiled-coil region" evidence="5">
    <location>
        <begin position="318"/>
        <end position="348"/>
    </location>
</feature>
<evidence type="ECO:0000256" key="2">
    <source>
        <dbReference type="ARBA" id="ARBA00006469"/>
    </source>
</evidence>
<dbReference type="Proteomes" id="UP000009046">
    <property type="component" value="Unassembled WGS sequence"/>
</dbReference>
<dbReference type="RefSeq" id="XP_002430392.1">
    <property type="nucleotide sequence ID" value="XM_002430347.1"/>
</dbReference>
<evidence type="ECO:0000256" key="5">
    <source>
        <dbReference type="SAM" id="Coils"/>
    </source>
</evidence>
<feature type="domain" description="ASD2" evidence="7">
    <location>
        <begin position="128"/>
        <end position="401"/>
    </location>
</feature>
<protein>
    <submittedName>
        <fullName evidence="8 9">Paramyosin, long form, putative</fullName>
    </submittedName>
</protein>
<keyword evidence="10" id="KW-1185">Reference proteome</keyword>
<reference evidence="9" key="3">
    <citation type="submission" date="2021-02" db="UniProtKB">
        <authorList>
            <consortium name="EnsemblMetazoa"/>
        </authorList>
    </citation>
    <scope>IDENTIFICATION</scope>
    <source>
        <strain evidence="9">USDA</strain>
    </source>
</reference>
<dbReference type="GO" id="GO:0000902">
    <property type="term" value="P:cell morphogenesis"/>
    <property type="evidence" value="ECO:0007669"/>
    <property type="project" value="TreeGrafter"/>
</dbReference>
<dbReference type="PROSITE" id="PS51307">
    <property type="entry name" value="ASD2"/>
    <property type="match status" value="1"/>
</dbReference>
<evidence type="ECO:0000313" key="8">
    <source>
        <dbReference type="EMBL" id="EEB17654.1"/>
    </source>
</evidence>
<reference evidence="8" key="2">
    <citation type="submission" date="2007-04" db="EMBL/GenBank/DDBJ databases">
        <title>The genome of the human body louse.</title>
        <authorList>
            <consortium name="The Human Body Louse Genome Consortium"/>
            <person name="Kirkness E."/>
            <person name="Walenz B."/>
            <person name="Hass B."/>
            <person name="Bruggner R."/>
            <person name="Strausberg R."/>
        </authorList>
    </citation>
    <scope>NUCLEOTIDE SEQUENCE</scope>
    <source>
        <strain evidence="8">USDA</strain>
    </source>
</reference>
<name>E0VW98_PEDHC</name>
<proteinExistence type="inferred from homology"/>
<accession>E0VW98</accession>
<dbReference type="GO" id="GO:0043296">
    <property type="term" value="C:apical junction complex"/>
    <property type="evidence" value="ECO:0007669"/>
    <property type="project" value="TreeGrafter"/>
</dbReference>
<dbReference type="GO" id="GO:0030864">
    <property type="term" value="C:cortical actin cytoskeleton"/>
    <property type="evidence" value="ECO:0007669"/>
    <property type="project" value="TreeGrafter"/>
</dbReference>
<dbReference type="eggNOG" id="ENOG502QUU2">
    <property type="taxonomic scope" value="Eukaryota"/>
</dbReference>
<comment type="subcellular location">
    <subcellularLocation>
        <location evidence="1">Cytoplasm</location>
        <location evidence="1">Cytoskeleton</location>
    </subcellularLocation>
</comment>
<keyword evidence="3" id="KW-0963">Cytoplasm</keyword>
<dbReference type="VEuPathDB" id="VectorBase:PHUM476170"/>
<sequence>MLALLHKRSSVRSNSKAAFLAFRREKEVTNYEGSYKLTVSQSDLIPKISNLNRKSSSVQDVRDNRCKKYDYNQRSTSFGRSDTMRIIGEVERSIMDGKNPNLSQQQEPVRDEETIKKMEEELECERLSRDLASQLSPSDKLQSLLVPDSERKKPTDYVAGLFRLELSSKPRRNSINNKSNNKSSDGVKINSSSPSSSFLITPEHKSSKTSSNKLTENTEKNSRQLQKKKEELMARLDRKLVVLKEEQEALTNESTANEELGLIVANTVAKSTRPHELAKYRLHVEEVGKITSLLLGLSGRLAKVENSLLGLPSQHDDRKIQESKRDKLQEQLAEAKQLKENIDKRSDSVAKILGKYLNADEYADYVHFIRMKAKLIVDLREISDKISLGEEQLAALKETLSSSNTSSSS</sequence>
<dbReference type="GO" id="GO:0007015">
    <property type="term" value="P:actin filament organization"/>
    <property type="evidence" value="ECO:0007669"/>
    <property type="project" value="TreeGrafter"/>
</dbReference>
<feature type="compositionally biased region" description="Low complexity" evidence="6">
    <location>
        <begin position="173"/>
        <end position="184"/>
    </location>
</feature>
<dbReference type="OMA" id="QECTHTS"/>
<dbReference type="GO" id="GO:0005912">
    <property type="term" value="C:adherens junction"/>
    <property type="evidence" value="ECO:0007669"/>
    <property type="project" value="TreeGrafter"/>
</dbReference>
<evidence type="ECO:0000256" key="4">
    <source>
        <dbReference type="ARBA" id="ARBA00023212"/>
    </source>
</evidence>
<evidence type="ECO:0000256" key="1">
    <source>
        <dbReference type="ARBA" id="ARBA00004245"/>
    </source>
</evidence>
<evidence type="ECO:0000313" key="9">
    <source>
        <dbReference type="EnsemblMetazoa" id="PHUM476170-PA"/>
    </source>
</evidence>
<dbReference type="InterPro" id="IPR027685">
    <property type="entry name" value="Shroom_fam"/>
</dbReference>
<dbReference type="EMBL" id="AAZO01005772">
    <property type="status" value="NOT_ANNOTATED_CDS"/>
    <property type="molecule type" value="Genomic_DNA"/>
</dbReference>
<organism>
    <name type="scientific">Pediculus humanus subsp. corporis</name>
    <name type="common">Body louse</name>
    <dbReference type="NCBI Taxonomy" id="121224"/>
    <lineage>
        <taxon>Eukaryota</taxon>
        <taxon>Metazoa</taxon>
        <taxon>Ecdysozoa</taxon>
        <taxon>Arthropoda</taxon>
        <taxon>Hexapoda</taxon>
        <taxon>Insecta</taxon>
        <taxon>Pterygota</taxon>
        <taxon>Neoptera</taxon>
        <taxon>Paraneoptera</taxon>
        <taxon>Psocodea</taxon>
        <taxon>Troctomorpha</taxon>
        <taxon>Phthiraptera</taxon>
        <taxon>Anoplura</taxon>
        <taxon>Pediculidae</taxon>
        <taxon>Pediculus</taxon>
    </lineage>
</organism>
<dbReference type="AlphaFoldDB" id="E0VW98"/>
<keyword evidence="5" id="KW-0175">Coiled coil</keyword>
<dbReference type="InParanoid" id="E0VW98"/>
<evidence type="ECO:0000313" key="10">
    <source>
        <dbReference type="Proteomes" id="UP000009046"/>
    </source>
</evidence>
<feature type="compositionally biased region" description="Basic and acidic residues" evidence="6">
    <location>
        <begin position="216"/>
        <end position="226"/>
    </location>
</feature>
<dbReference type="Pfam" id="PF08687">
    <property type="entry name" value="ASD2"/>
    <property type="match status" value="1"/>
</dbReference>
<gene>
    <name evidence="9" type="primary">8239390</name>
    <name evidence="8" type="ORF">Phum_PHUM476170</name>
</gene>
<reference evidence="8" key="1">
    <citation type="submission" date="2007-04" db="EMBL/GenBank/DDBJ databases">
        <title>Annotation of Pediculus humanus corporis strain USDA.</title>
        <authorList>
            <person name="Kirkness E."/>
            <person name="Hannick L."/>
            <person name="Hass B."/>
            <person name="Bruggner R."/>
            <person name="Lawson D."/>
            <person name="Bidwell S."/>
            <person name="Joardar V."/>
            <person name="Caler E."/>
            <person name="Walenz B."/>
            <person name="Inman J."/>
            <person name="Schobel S."/>
            <person name="Galinsky K."/>
            <person name="Amedeo P."/>
            <person name="Strausberg R."/>
        </authorList>
    </citation>
    <scope>NUCLEOTIDE SEQUENCE</scope>
    <source>
        <strain evidence="8">USDA</strain>
    </source>
</reference>
<dbReference type="EMBL" id="DS235817">
    <property type="protein sequence ID" value="EEB17654.1"/>
    <property type="molecule type" value="Genomic_DNA"/>
</dbReference>
<feature type="region of interest" description="Disordered" evidence="6">
    <location>
        <begin position="171"/>
        <end position="226"/>
    </location>
</feature>
<comment type="similarity">
    <text evidence="2">Belongs to the shroom family.</text>
</comment>
<dbReference type="KEGG" id="phu:Phum_PHUM476170"/>
<evidence type="ECO:0000256" key="3">
    <source>
        <dbReference type="ARBA" id="ARBA00022490"/>
    </source>
</evidence>
<dbReference type="PANTHER" id="PTHR15012">
    <property type="entry name" value="APICAL PROTEIN/SHROOM-RELATED"/>
    <property type="match status" value="1"/>
</dbReference>
<dbReference type="HOGENOM" id="CLU_673206_0_0_1"/>
<dbReference type="GO" id="GO:0016324">
    <property type="term" value="C:apical plasma membrane"/>
    <property type="evidence" value="ECO:0007669"/>
    <property type="project" value="TreeGrafter"/>
</dbReference>
<dbReference type="GO" id="GO:0051015">
    <property type="term" value="F:actin filament binding"/>
    <property type="evidence" value="ECO:0007669"/>
    <property type="project" value="InterPro"/>
</dbReference>
<dbReference type="STRING" id="121224.E0VW98"/>
<dbReference type="Gene3D" id="6.10.250.3120">
    <property type="match status" value="1"/>
</dbReference>
<evidence type="ECO:0000259" key="7">
    <source>
        <dbReference type="PROSITE" id="PS51307"/>
    </source>
</evidence>
<dbReference type="OrthoDB" id="10063560at2759"/>
<dbReference type="CTD" id="8239390"/>
<dbReference type="GeneID" id="8239390"/>
<dbReference type="InterPro" id="IPR014799">
    <property type="entry name" value="ASD2_dom"/>
</dbReference>